<dbReference type="PANTHER" id="PTHR33295">
    <property type="entry name" value="ATPASE"/>
    <property type="match status" value="1"/>
</dbReference>
<organism evidence="3">
    <name type="scientific">freshwater metagenome</name>
    <dbReference type="NCBI Taxonomy" id="449393"/>
    <lineage>
        <taxon>unclassified sequences</taxon>
        <taxon>metagenomes</taxon>
        <taxon>ecological metagenomes</taxon>
    </lineage>
</organism>
<dbReference type="Pfam" id="PF13635">
    <property type="entry name" value="DUF4143"/>
    <property type="match status" value="1"/>
</dbReference>
<protein>
    <submittedName>
        <fullName evidence="3">Unannotated protein</fullName>
    </submittedName>
</protein>
<accession>A0A6J7P7H3</accession>
<dbReference type="EMBL" id="CAFBOM010000293">
    <property type="protein sequence ID" value="CAB5000455.1"/>
    <property type="molecule type" value="Genomic_DNA"/>
</dbReference>
<dbReference type="SUPFAM" id="SSF52540">
    <property type="entry name" value="P-loop containing nucleoside triphosphate hydrolases"/>
    <property type="match status" value="1"/>
</dbReference>
<dbReference type="AlphaFoldDB" id="A0A6J7P7H3"/>
<evidence type="ECO:0000259" key="2">
    <source>
        <dbReference type="Pfam" id="PF13635"/>
    </source>
</evidence>
<sequence length="475" mass="52389">MGTKLGQLAQELATQNPWWRDPRWRTRDLDLLEVENSGLSYRSGVLGDLSSGCLYLLRGPRRVGKTVAIKQLVEDLITAGVPPTAIVRAAVDGWSARDLRSLTQNTALPRVPSGQPRYWLLDEVTSVTGDWATQVKWMRDNDSEFRSSTVVLTSSNATGLTEASGQLAGRRGGASNLDRTLMPMGFRTFVQQMQSPETPLQPQLPLTGLHSPAAAAAYQDLLPRLGDMVPLWEQYLSSGGYPLAVAAAHQGRQIPGGFVEDIFNIVANDAFVASRLGAAKEMALLERLWETISSFANMTKVADDLDIRTDAVTRHVEYLRDSYLLWQCPQKDGRMWAGRPKTQDKIYAVDPIVARLPHLRNAGRQDIDPTVLSEMQLGNAIRRRVVAEQPHLLSDDFLFHKRTPSRKEIDFVCDHLGGVAIEGKYTEGSWRSEAATVNASEWAGILATRNVLDTSAGGDRAWAVPAAFLAFLLDT</sequence>
<proteinExistence type="predicted"/>
<reference evidence="3" key="1">
    <citation type="submission" date="2020-05" db="EMBL/GenBank/DDBJ databases">
        <authorList>
            <person name="Chiriac C."/>
            <person name="Salcher M."/>
            <person name="Ghai R."/>
            <person name="Kavagutti S V."/>
        </authorList>
    </citation>
    <scope>NUCLEOTIDE SEQUENCE</scope>
</reference>
<dbReference type="InterPro" id="IPR027417">
    <property type="entry name" value="P-loop_NTPase"/>
</dbReference>
<evidence type="ECO:0000259" key="1">
    <source>
        <dbReference type="Pfam" id="PF13173"/>
    </source>
</evidence>
<feature type="domain" description="AAA" evidence="1">
    <location>
        <begin position="55"/>
        <end position="189"/>
    </location>
</feature>
<dbReference type="InterPro" id="IPR041682">
    <property type="entry name" value="AAA_14"/>
</dbReference>
<name>A0A6J7P7H3_9ZZZZ</name>
<dbReference type="Pfam" id="PF13173">
    <property type="entry name" value="AAA_14"/>
    <property type="match status" value="1"/>
</dbReference>
<gene>
    <name evidence="3" type="ORF">UFOPK3957_01546</name>
</gene>
<evidence type="ECO:0000313" key="3">
    <source>
        <dbReference type="EMBL" id="CAB5000455.1"/>
    </source>
</evidence>
<dbReference type="PANTHER" id="PTHR33295:SF18">
    <property type="entry name" value="AAA+ ATPASE DOMAIN-CONTAINING PROTEIN"/>
    <property type="match status" value="1"/>
</dbReference>
<feature type="domain" description="DUF4143" evidence="2">
    <location>
        <begin position="283"/>
        <end position="425"/>
    </location>
</feature>
<dbReference type="InterPro" id="IPR025420">
    <property type="entry name" value="DUF4143"/>
</dbReference>